<gene>
    <name evidence="3" type="ORF">FAZ69_16450</name>
</gene>
<proteinExistence type="inferred from homology"/>
<sequence>MASYKKPDARAWAREYLTGCSAVTIPSYGADLKRLNERGIRHDIELAMEFGFRYTLLCSEVALTPEENAQFTAWARDTAGARLGLFFHAAFGTLAENIAAVKLAEQAGADIALLSYPPQFWPTSEREIYDYTKTFCDATDLAVMLFPIPLWGFERVHPAGMSVELVRRLLNDCPNIAAIKSEQGFPLPAGICEMYHHFRDDVVISCPIEGDAIPLMSLMKLQFSGTSNTAWMSGYYPKAFELAHNGQWEEAMALYWKVNPARGANGAAAQTYAGGTGVLNRTMWKYQDWLAGFNGGPLRAPAMRVPDRLMKTLRQGLAASGLPVTSDPDSAFMAGRFPC</sequence>
<evidence type="ECO:0000256" key="1">
    <source>
        <dbReference type="ARBA" id="ARBA00007592"/>
    </source>
</evidence>
<dbReference type="GO" id="GO:0008840">
    <property type="term" value="F:4-hydroxy-tetrahydrodipicolinate synthase activity"/>
    <property type="evidence" value="ECO:0007669"/>
    <property type="project" value="TreeGrafter"/>
</dbReference>
<dbReference type="InterPro" id="IPR013785">
    <property type="entry name" value="Aldolase_TIM"/>
</dbReference>
<dbReference type="CDD" id="cd00408">
    <property type="entry name" value="DHDPS-like"/>
    <property type="match status" value="1"/>
</dbReference>
<comment type="similarity">
    <text evidence="1">Belongs to the DapA family.</text>
</comment>
<dbReference type="Gene3D" id="3.20.20.70">
    <property type="entry name" value="Aldolase class I"/>
    <property type="match status" value="1"/>
</dbReference>
<reference evidence="3 4" key="1">
    <citation type="submission" date="2019-04" db="EMBL/GenBank/DDBJ databases">
        <title>Trinickia sp. 7GSK02, isolated from subtropical forest soil.</title>
        <authorList>
            <person name="Gao Z.-H."/>
            <person name="Qiu L.-H."/>
        </authorList>
    </citation>
    <scope>NUCLEOTIDE SEQUENCE [LARGE SCALE GENOMIC DNA]</scope>
    <source>
        <strain evidence="3 4">7GSK02</strain>
    </source>
</reference>
<evidence type="ECO:0000313" key="3">
    <source>
        <dbReference type="EMBL" id="TKC87858.1"/>
    </source>
</evidence>
<dbReference type="OrthoDB" id="9778880at2"/>
<dbReference type="SMART" id="SM01130">
    <property type="entry name" value="DHDPS"/>
    <property type="match status" value="1"/>
</dbReference>
<dbReference type="RefSeq" id="WP_136896122.1">
    <property type="nucleotide sequence ID" value="NZ_SWJE01000008.1"/>
</dbReference>
<evidence type="ECO:0000256" key="2">
    <source>
        <dbReference type="ARBA" id="ARBA00023239"/>
    </source>
</evidence>
<dbReference type="SUPFAM" id="SSF51569">
    <property type="entry name" value="Aldolase"/>
    <property type="match status" value="1"/>
</dbReference>
<keyword evidence="4" id="KW-1185">Reference proteome</keyword>
<protein>
    <submittedName>
        <fullName evidence="3">Dihydrodipicolinate synthase family protein</fullName>
    </submittedName>
</protein>
<accession>A0A4U1I3P3</accession>
<dbReference type="Proteomes" id="UP000305539">
    <property type="component" value="Unassembled WGS sequence"/>
</dbReference>
<dbReference type="InterPro" id="IPR002220">
    <property type="entry name" value="DapA-like"/>
</dbReference>
<keyword evidence="2" id="KW-0456">Lyase</keyword>
<dbReference type="AlphaFoldDB" id="A0A4U1I3P3"/>
<name>A0A4U1I3P3_9BURK</name>
<dbReference type="PANTHER" id="PTHR12128">
    <property type="entry name" value="DIHYDRODIPICOLINATE SYNTHASE"/>
    <property type="match status" value="1"/>
</dbReference>
<dbReference type="PANTHER" id="PTHR12128:SF66">
    <property type="entry name" value="4-HYDROXY-2-OXOGLUTARATE ALDOLASE, MITOCHONDRIAL"/>
    <property type="match status" value="1"/>
</dbReference>
<comment type="caution">
    <text evidence="3">The sequence shown here is derived from an EMBL/GenBank/DDBJ whole genome shotgun (WGS) entry which is preliminary data.</text>
</comment>
<evidence type="ECO:0000313" key="4">
    <source>
        <dbReference type="Proteomes" id="UP000305539"/>
    </source>
</evidence>
<dbReference type="EMBL" id="SWJE01000008">
    <property type="protein sequence ID" value="TKC87858.1"/>
    <property type="molecule type" value="Genomic_DNA"/>
</dbReference>
<organism evidence="3 4">
    <name type="scientific">Trinickia terrae</name>
    <dbReference type="NCBI Taxonomy" id="2571161"/>
    <lineage>
        <taxon>Bacteria</taxon>
        <taxon>Pseudomonadati</taxon>
        <taxon>Pseudomonadota</taxon>
        <taxon>Betaproteobacteria</taxon>
        <taxon>Burkholderiales</taxon>
        <taxon>Burkholderiaceae</taxon>
        <taxon>Trinickia</taxon>
    </lineage>
</organism>
<dbReference type="Pfam" id="PF00701">
    <property type="entry name" value="DHDPS"/>
    <property type="match status" value="1"/>
</dbReference>